<evidence type="ECO:0000256" key="3">
    <source>
        <dbReference type="ARBA" id="ARBA00012036"/>
    </source>
</evidence>
<dbReference type="Pfam" id="PF03265">
    <property type="entry name" value="DNase_II"/>
    <property type="match status" value="1"/>
</dbReference>
<dbReference type="PANTHER" id="PTHR10858:SF23">
    <property type="entry name" value="DEOXYRIBONUCLEASE II"/>
    <property type="match status" value="1"/>
</dbReference>
<dbReference type="EC" id="3.1.22.1" evidence="3"/>
<sequence length="84" mass="9753">MTLNVDRKRVKVDWTDCQDHSKWCVTEDQSNPWTCIADLNKALSQDKRPGGALCIKNSDVREKFKGFIGHKEDCSRKRRKPGYL</sequence>
<organism evidence="5">
    <name type="scientific">Anguilla anguilla</name>
    <name type="common">European freshwater eel</name>
    <name type="synonym">Muraena anguilla</name>
    <dbReference type="NCBI Taxonomy" id="7936"/>
    <lineage>
        <taxon>Eukaryota</taxon>
        <taxon>Metazoa</taxon>
        <taxon>Chordata</taxon>
        <taxon>Craniata</taxon>
        <taxon>Vertebrata</taxon>
        <taxon>Euteleostomi</taxon>
        <taxon>Actinopterygii</taxon>
        <taxon>Neopterygii</taxon>
        <taxon>Teleostei</taxon>
        <taxon>Anguilliformes</taxon>
        <taxon>Anguillidae</taxon>
        <taxon>Anguilla</taxon>
    </lineage>
</organism>
<dbReference type="GO" id="GO:0004531">
    <property type="term" value="F:deoxyribonuclease II activity"/>
    <property type="evidence" value="ECO:0007669"/>
    <property type="project" value="UniProtKB-EC"/>
</dbReference>
<keyword evidence="4" id="KW-0378">Hydrolase</keyword>
<protein>
    <recommendedName>
        <fullName evidence="3">deoxyribonuclease II</fullName>
        <ecNumber evidence="3">3.1.22.1</ecNumber>
    </recommendedName>
</protein>
<evidence type="ECO:0000313" key="5">
    <source>
        <dbReference type="EMBL" id="JAI06901.1"/>
    </source>
</evidence>
<proteinExistence type="inferred from homology"/>
<dbReference type="PANTHER" id="PTHR10858">
    <property type="entry name" value="DEOXYRIBONUCLEASE II"/>
    <property type="match status" value="1"/>
</dbReference>
<accession>A0A0E9XYH6</accession>
<comment type="catalytic activity">
    <reaction evidence="1">
        <text>Endonucleolytic cleavage to nucleoside 3'-phosphates and 3'-phosphooligonucleotide end-products.</text>
        <dbReference type="EC" id="3.1.22.1"/>
    </reaction>
</comment>
<name>A0A0E9XYH6_ANGAN</name>
<evidence type="ECO:0000256" key="2">
    <source>
        <dbReference type="ARBA" id="ARBA00007527"/>
    </source>
</evidence>
<dbReference type="AlphaFoldDB" id="A0A0E9XYH6"/>
<reference evidence="5" key="1">
    <citation type="submission" date="2014-11" db="EMBL/GenBank/DDBJ databases">
        <authorList>
            <person name="Amaro Gonzalez C."/>
        </authorList>
    </citation>
    <scope>NUCLEOTIDE SEQUENCE</scope>
</reference>
<reference evidence="5" key="2">
    <citation type="journal article" date="2015" name="Fish Shellfish Immunol.">
        <title>Early steps in the European eel (Anguilla anguilla)-Vibrio vulnificus interaction in the gills: Role of the RtxA13 toxin.</title>
        <authorList>
            <person name="Callol A."/>
            <person name="Pajuelo D."/>
            <person name="Ebbesson L."/>
            <person name="Teles M."/>
            <person name="MacKenzie S."/>
            <person name="Amaro C."/>
        </authorList>
    </citation>
    <scope>NUCLEOTIDE SEQUENCE</scope>
</reference>
<dbReference type="GO" id="GO:0006309">
    <property type="term" value="P:apoptotic DNA fragmentation"/>
    <property type="evidence" value="ECO:0007669"/>
    <property type="project" value="TreeGrafter"/>
</dbReference>
<dbReference type="InterPro" id="IPR004947">
    <property type="entry name" value="DNase_II"/>
</dbReference>
<dbReference type="EMBL" id="GBXM01001677">
    <property type="protein sequence ID" value="JAI06901.1"/>
    <property type="molecule type" value="Transcribed_RNA"/>
</dbReference>
<comment type="similarity">
    <text evidence="2">Belongs to the DNase II family.</text>
</comment>
<evidence type="ECO:0000256" key="1">
    <source>
        <dbReference type="ARBA" id="ARBA00000447"/>
    </source>
</evidence>
<evidence type="ECO:0000256" key="4">
    <source>
        <dbReference type="ARBA" id="ARBA00022801"/>
    </source>
</evidence>